<keyword evidence="7" id="KW-0408">Iron</keyword>
<dbReference type="EMBL" id="RAPN01000001">
    <property type="protein sequence ID" value="RKD90867.1"/>
    <property type="molecule type" value="Genomic_DNA"/>
</dbReference>
<dbReference type="GO" id="GO:0009279">
    <property type="term" value="C:cell outer membrane"/>
    <property type="evidence" value="ECO:0007669"/>
    <property type="project" value="UniProtKB-SubCell"/>
</dbReference>
<evidence type="ECO:0008006" key="14">
    <source>
        <dbReference type="Google" id="ProtNLM"/>
    </source>
</evidence>
<name>A0A419W5Z3_9BACT</name>
<evidence type="ECO:0000313" key="13">
    <source>
        <dbReference type="Proteomes" id="UP000283387"/>
    </source>
</evidence>
<dbReference type="PANTHER" id="PTHR32552:SF89">
    <property type="entry name" value="CATECHOLATE SIDEROPHORE RECEPTOR FIU"/>
    <property type="match status" value="1"/>
</dbReference>
<feature type="signal peptide" evidence="11">
    <location>
        <begin position="1"/>
        <end position="23"/>
    </location>
</feature>
<dbReference type="InterPro" id="IPR039426">
    <property type="entry name" value="TonB-dep_rcpt-like"/>
</dbReference>
<evidence type="ECO:0000256" key="7">
    <source>
        <dbReference type="ARBA" id="ARBA00023004"/>
    </source>
</evidence>
<gene>
    <name evidence="12" type="ORF">BC643_1212</name>
</gene>
<organism evidence="12 13">
    <name type="scientific">Mangrovibacterium diazotrophicum</name>
    <dbReference type="NCBI Taxonomy" id="1261403"/>
    <lineage>
        <taxon>Bacteria</taxon>
        <taxon>Pseudomonadati</taxon>
        <taxon>Bacteroidota</taxon>
        <taxon>Bacteroidia</taxon>
        <taxon>Marinilabiliales</taxon>
        <taxon>Prolixibacteraceae</taxon>
        <taxon>Mangrovibacterium</taxon>
    </lineage>
</organism>
<dbReference type="Proteomes" id="UP000283387">
    <property type="component" value="Unassembled WGS sequence"/>
</dbReference>
<dbReference type="Gene3D" id="2.40.170.20">
    <property type="entry name" value="TonB-dependent receptor, beta-barrel domain"/>
    <property type="match status" value="1"/>
</dbReference>
<protein>
    <recommendedName>
        <fullName evidence="14">Outer membrane receptor protein involved in Fe transport</fullName>
    </recommendedName>
</protein>
<evidence type="ECO:0000256" key="6">
    <source>
        <dbReference type="ARBA" id="ARBA00022729"/>
    </source>
</evidence>
<keyword evidence="6 11" id="KW-0732">Signal</keyword>
<keyword evidence="10" id="KW-0998">Cell outer membrane</keyword>
<evidence type="ECO:0000256" key="8">
    <source>
        <dbReference type="ARBA" id="ARBA00023065"/>
    </source>
</evidence>
<accession>A0A419W5Z3</accession>
<comment type="subcellular location">
    <subcellularLocation>
        <location evidence="1">Cell outer membrane</location>
        <topology evidence="1">Multi-pass membrane protein</topology>
    </subcellularLocation>
</comment>
<evidence type="ECO:0000256" key="1">
    <source>
        <dbReference type="ARBA" id="ARBA00004571"/>
    </source>
</evidence>
<reference evidence="12 13" key="1">
    <citation type="submission" date="2018-09" db="EMBL/GenBank/DDBJ databases">
        <title>Genomic Encyclopedia of Archaeal and Bacterial Type Strains, Phase II (KMG-II): from individual species to whole genera.</title>
        <authorList>
            <person name="Goeker M."/>
        </authorList>
    </citation>
    <scope>NUCLEOTIDE SEQUENCE [LARGE SCALE GENOMIC DNA]</scope>
    <source>
        <strain evidence="12 13">DSM 27148</strain>
    </source>
</reference>
<evidence type="ECO:0000256" key="4">
    <source>
        <dbReference type="ARBA" id="ARBA00022496"/>
    </source>
</evidence>
<proteinExistence type="predicted"/>
<keyword evidence="8" id="KW-0406">Ion transport</keyword>
<evidence type="ECO:0000256" key="3">
    <source>
        <dbReference type="ARBA" id="ARBA00022452"/>
    </source>
</evidence>
<feature type="chain" id="PRO_5019511439" description="Outer membrane receptor protein involved in Fe transport" evidence="11">
    <location>
        <begin position="24"/>
        <end position="772"/>
    </location>
</feature>
<dbReference type="InterPro" id="IPR036942">
    <property type="entry name" value="Beta-barrel_TonB_sf"/>
</dbReference>
<keyword evidence="4" id="KW-0410">Iron transport</keyword>
<evidence type="ECO:0000256" key="2">
    <source>
        <dbReference type="ARBA" id="ARBA00022448"/>
    </source>
</evidence>
<dbReference type="SUPFAM" id="SSF56935">
    <property type="entry name" value="Porins"/>
    <property type="match status" value="1"/>
</dbReference>
<keyword evidence="2" id="KW-0813">Transport</keyword>
<evidence type="ECO:0000256" key="5">
    <source>
        <dbReference type="ARBA" id="ARBA00022692"/>
    </source>
</evidence>
<sequence length="772" mass="87520">MKKTFFYLCFLTLLLTPSVYTFAQEAKIDTVIVLESSIAHRKEEKNRNVMLNADAATGPREVNIGLPFRGDIVILENGVPVVFSFWPTMPTFAWNVDNSLGRMGLLSFEEGALLYGKVGFAVQSYDRDPGRKFQGYASSFISSVGSSRFDMTVTGPLGNKGWGYMVSAYQSFDRGYGTNLMYTPWDNKTSNAKFAISKKYKKGSVKLLYKYVEAQIGATAYFPVIYKGDGEVEEYPGFRLGKDSYFPRNGLIPYRDVMGDAQWADLTKDEFSKSKSHNIYLMGDHRFDNGWKLDYSALYQNMKSPLIIEFPLSLMIWDTQESPYSYMNFYKAGSSDVYEGRHVQMMYNQLMPQSDCEYFVTRLEMNKKIKNHSVRIGATYQNNNREYTTYGGAYLMSVEPNPVLLSMSPNDDTVVFSGAWGTISHDKYSRTALYASDDFNFGSRLELSLGARLEHQNYTDYHNPYVNNEGQEDKEPIKKEFNNKFNKVGYAKFVYKLTNSFGFVGDISYNSENKAYWDYTYRDSEGKAVDENGLTASEGGHPRTTEPGSYETAVTKMGGGVYLNIGKQISLVSMLTSIKKNEVPGAATLDDPSGSGLRADFGPEFYNIETMGWSTDITAQLFRNFNIHYLLTLQNPQYKDYEVSGFGQTLSYSDKTIPALSKVLMEIDPSYMFAQGKLKAWVSLRYFGKQYSNETNAFSWNPWWENFGGLDYMVNRKLTLKLQVVNFLDQSGVKGAIQGGSQIDSDEDYIGKPIVANAIRPRTVELKVDFKF</sequence>
<keyword evidence="9" id="KW-0472">Membrane</keyword>
<comment type="caution">
    <text evidence="12">The sequence shown here is derived from an EMBL/GenBank/DDBJ whole genome shotgun (WGS) entry which is preliminary data.</text>
</comment>
<keyword evidence="5" id="KW-0812">Transmembrane</keyword>
<evidence type="ECO:0000256" key="11">
    <source>
        <dbReference type="SAM" id="SignalP"/>
    </source>
</evidence>
<keyword evidence="13" id="KW-1185">Reference proteome</keyword>
<evidence type="ECO:0000313" key="12">
    <source>
        <dbReference type="EMBL" id="RKD90867.1"/>
    </source>
</evidence>
<evidence type="ECO:0000256" key="10">
    <source>
        <dbReference type="ARBA" id="ARBA00023237"/>
    </source>
</evidence>
<dbReference type="GO" id="GO:0015344">
    <property type="term" value="F:siderophore uptake transmembrane transporter activity"/>
    <property type="evidence" value="ECO:0007669"/>
    <property type="project" value="TreeGrafter"/>
</dbReference>
<keyword evidence="3" id="KW-1134">Transmembrane beta strand</keyword>
<dbReference type="RefSeq" id="WP_120272229.1">
    <property type="nucleotide sequence ID" value="NZ_RAPN01000001.1"/>
</dbReference>
<evidence type="ECO:0000256" key="9">
    <source>
        <dbReference type="ARBA" id="ARBA00023136"/>
    </source>
</evidence>
<dbReference type="PANTHER" id="PTHR32552">
    <property type="entry name" value="FERRICHROME IRON RECEPTOR-RELATED"/>
    <property type="match status" value="1"/>
</dbReference>
<dbReference type="OrthoDB" id="994364at2"/>
<dbReference type="AlphaFoldDB" id="A0A419W5Z3"/>